<evidence type="ECO:0000256" key="13">
    <source>
        <dbReference type="ARBA" id="ARBA00023306"/>
    </source>
</evidence>
<sequence>MNQECIQNNNMPAKKPTVRRRFFLEAWLIMMMLFAGYLMVSLISFNPSDPSWSQTAWHEPIHNLGGGVGAWLADILFFIFGIVAYVIPLLGVTFCQIVLRHKKKSNEPFDYFFISLRLIGSLALVLSACSLAALSIDDLYYFPSGGVIGSLFGNLMLLNFNSTVGTVCLLFIWGVGLTLFTGWSWLLIAEKIGWVVLNGLHFICGYRNKKGYRHQSAELAVSPTAIDQTTITDDDRLFSLSSSAKNEISSEIKEINEAKEAKEVKEVKEEEPSACFLDDPPLTSETSLTDEVNKEKLPPIEFFTAPKENIENASVSQSDEATLSSDNTKMADEAIASVPETLPDTLIHPFLMRNDSPLVKPTTPLPTLDLLSSPSSEKPSVDREALKQTSLLVETRLADYRVKAKVVGISPGPVITRFDLDLAPGVKAARISSLSRDLARSLSAIAVRVVEVIPGKPYVGLELPNPYRQTVYLREVLDCPVFRETRSPLAMVLGKDIAGQPVVADLAQMPHLLVAGTTGSGKSVGVNAMILSILYKATPDEVRFIMIDPKMLELSVYEGIPHLLTQVVTDMKDAANALRWCVAEMERRYKLMSALGVRNLANYNERVLQAENMGRPIPDPFWKPKESMALSPPMLEKLPYIVVMVDEFADLMMTVGKKVEELIARLAQKARAAGIHLVLATQRPSVDVITGLIKANIPTRIAFTVSSKIDSRTILDQAGAESLLGMGDMLYMAPNSSIPIRVHGAFVRDQEVHAVVNDWKARGRPQYIENILSESEENEGANSAGGEEALDPLFDQAVSFVLEKRRASISAVQRQFRIGYNRAARIIEQMEAQQIVSSPNHSGNREVLAPEG</sequence>
<dbReference type="InterPro" id="IPR036388">
    <property type="entry name" value="WH-like_DNA-bd_sf"/>
</dbReference>
<evidence type="ECO:0000256" key="2">
    <source>
        <dbReference type="ARBA" id="ARBA00006474"/>
    </source>
</evidence>
<dbReference type="AlphaFoldDB" id="A0A6L2ZQZ2"/>
<dbReference type="Pfam" id="PF09397">
    <property type="entry name" value="FtsK_gamma"/>
    <property type="match status" value="1"/>
</dbReference>
<evidence type="ECO:0000256" key="3">
    <source>
        <dbReference type="ARBA" id="ARBA00020887"/>
    </source>
</evidence>
<dbReference type="Gene3D" id="3.40.50.300">
    <property type="entry name" value="P-loop containing nucleotide triphosphate hydrolases"/>
    <property type="match status" value="1"/>
</dbReference>
<dbReference type="Pfam" id="PF13491">
    <property type="entry name" value="FtsK_4TM"/>
    <property type="match status" value="1"/>
</dbReference>
<keyword evidence="6 16" id="KW-0812">Transmembrane</keyword>
<dbReference type="GO" id="GO:0007059">
    <property type="term" value="P:chromosome segregation"/>
    <property type="evidence" value="ECO:0007669"/>
    <property type="project" value="UniProtKB-KW"/>
</dbReference>
<evidence type="ECO:0000256" key="6">
    <source>
        <dbReference type="ARBA" id="ARBA00022692"/>
    </source>
</evidence>
<dbReference type="GO" id="GO:0005524">
    <property type="term" value="F:ATP binding"/>
    <property type="evidence" value="ECO:0007669"/>
    <property type="project" value="UniProtKB-UniRule"/>
</dbReference>
<dbReference type="InterPro" id="IPR027417">
    <property type="entry name" value="P-loop_NTPase"/>
</dbReference>
<dbReference type="SUPFAM" id="SSF46785">
    <property type="entry name" value="Winged helix' DNA-binding domain"/>
    <property type="match status" value="1"/>
</dbReference>
<evidence type="ECO:0000256" key="1">
    <source>
        <dbReference type="ARBA" id="ARBA00004651"/>
    </source>
</evidence>
<feature type="transmembrane region" description="Helical" evidence="16">
    <location>
        <begin position="22"/>
        <end position="45"/>
    </location>
</feature>
<comment type="caution">
    <text evidence="18">The sequence shown here is derived from an EMBL/GenBank/DDBJ whole genome shotgun (WGS) entry which is preliminary data.</text>
</comment>
<dbReference type="InterPro" id="IPR025199">
    <property type="entry name" value="FtsK_4TM"/>
</dbReference>
<keyword evidence="13" id="KW-0131">Cell cycle</keyword>
<dbReference type="PANTHER" id="PTHR22683:SF41">
    <property type="entry name" value="DNA TRANSLOCASE FTSK"/>
    <property type="match status" value="1"/>
</dbReference>
<feature type="transmembrane region" description="Helical" evidence="16">
    <location>
        <begin position="75"/>
        <end position="99"/>
    </location>
</feature>
<proteinExistence type="inferred from homology"/>
<dbReference type="PROSITE" id="PS50901">
    <property type="entry name" value="FTSK"/>
    <property type="match status" value="1"/>
</dbReference>
<keyword evidence="8" id="KW-0159">Chromosome partition</keyword>
<dbReference type="Gene3D" id="3.30.980.40">
    <property type="match status" value="1"/>
</dbReference>
<keyword evidence="4" id="KW-1003">Cell membrane</keyword>
<keyword evidence="12 16" id="KW-0472">Membrane</keyword>
<evidence type="ECO:0000256" key="14">
    <source>
        <dbReference type="PROSITE-ProRule" id="PRU00289"/>
    </source>
</evidence>
<comment type="subcellular location">
    <subcellularLocation>
        <location evidence="1">Cell membrane</location>
        <topology evidence="1">Multi-pass membrane protein</topology>
    </subcellularLocation>
</comment>
<feature type="transmembrane region" description="Helical" evidence="16">
    <location>
        <begin position="111"/>
        <end position="134"/>
    </location>
</feature>
<dbReference type="CDD" id="cd01127">
    <property type="entry name" value="TrwB_TraG_TraD_VirD4"/>
    <property type="match status" value="1"/>
</dbReference>
<feature type="transmembrane region" description="Helical" evidence="16">
    <location>
        <begin position="167"/>
        <end position="188"/>
    </location>
</feature>
<evidence type="ECO:0000256" key="11">
    <source>
        <dbReference type="ARBA" id="ARBA00023125"/>
    </source>
</evidence>
<feature type="binding site" evidence="14">
    <location>
        <begin position="516"/>
        <end position="523"/>
    </location>
    <ligand>
        <name>ATP</name>
        <dbReference type="ChEBI" id="CHEBI:30616"/>
    </ligand>
</feature>
<organism evidence="18 19">
    <name type="scientific">Candidatus Regiella insecticola</name>
    <dbReference type="NCBI Taxonomy" id="138073"/>
    <lineage>
        <taxon>Bacteria</taxon>
        <taxon>Pseudomonadati</taxon>
        <taxon>Pseudomonadota</taxon>
        <taxon>Gammaproteobacteria</taxon>
        <taxon>Enterobacterales</taxon>
        <taxon>Enterobacteriaceae</taxon>
        <taxon>aphid secondary symbionts</taxon>
        <taxon>Candidatus Regiella</taxon>
    </lineage>
</organism>
<dbReference type="InterPro" id="IPR041027">
    <property type="entry name" value="FtsK_alpha"/>
</dbReference>
<evidence type="ECO:0000256" key="8">
    <source>
        <dbReference type="ARBA" id="ARBA00022829"/>
    </source>
</evidence>
<dbReference type="InterPro" id="IPR050206">
    <property type="entry name" value="FtsK/SpoIIIE/SftA"/>
</dbReference>
<evidence type="ECO:0000313" key="19">
    <source>
        <dbReference type="Proteomes" id="UP000504714"/>
    </source>
</evidence>
<dbReference type="InterPro" id="IPR036390">
    <property type="entry name" value="WH_DNA-bd_sf"/>
</dbReference>
<feature type="domain" description="FtsK" evidence="17">
    <location>
        <begin position="499"/>
        <end position="712"/>
    </location>
</feature>
<keyword evidence="11" id="KW-0238">DNA-binding</keyword>
<evidence type="ECO:0000256" key="15">
    <source>
        <dbReference type="SAM" id="MobiDB-lite"/>
    </source>
</evidence>
<evidence type="ECO:0000256" key="10">
    <source>
        <dbReference type="ARBA" id="ARBA00022989"/>
    </source>
</evidence>
<evidence type="ECO:0000256" key="5">
    <source>
        <dbReference type="ARBA" id="ARBA00022618"/>
    </source>
</evidence>
<dbReference type="GO" id="GO:0003677">
    <property type="term" value="F:DNA binding"/>
    <property type="evidence" value="ECO:0007669"/>
    <property type="project" value="UniProtKB-KW"/>
</dbReference>
<dbReference type="InterPro" id="IPR002543">
    <property type="entry name" value="FtsK_dom"/>
</dbReference>
<keyword evidence="10 16" id="KW-1133">Transmembrane helix</keyword>
<evidence type="ECO:0000313" key="18">
    <source>
        <dbReference type="EMBL" id="GFN46939.1"/>
    </source>
</evidence>
<dbReference type="Proteomes" id="UP000504714">
    <property type="component" value="Unassembled WGS sequence"/>
</dbReference>
<gene>
    <name evidence="18" type="primary">ftsK</name>
    <name evidence="18" type="ORF">RINTU1_27640</name>
</gene>
<feature type="region of interest" description="Disordered" evidence="15">
    <location>
        <begin position="267"/>
        <end position="286"/>
    </location>
</feature>
<dbReference type="FunFam" id="3.40.50.300:FF:000209">
    <property type="entry name" value="Cell division protein FtsK"/>
    <property type="match status" value="1"/>
</dbReference>
<dbReference type="Pfam" id="PF17854">
    <property type="entry name" value="FtsK_alpha"/>
    <property type="match status" value="1"/>
</dbReference>
<evidence type="ECO:0000256" key="12">
    <source>
        <dbReference type="ARBA" id="ARBA00023136"/>
    </source>
</evidence>
<dbReference type="EMBL" id="BLXO01000006">
    <property type="protein sequence ID" value="GFN46939.1"/>
    <property type="molecule type" value="Genomic_DNA"/>
</dbReference>
<dbReference type="InterPro" id="IPR018541">
    <property type="entry name" value="Ftsk_gamma"/>
</dbReference>
<keyword evidence="5" id="KW-0132">Cell division</keyword>
<dbReference type="SUPFAM" id="SSF52540">
    <property type="entry name" value="P-loop containing nucleoside triphosphate hydrolases"/>
    <property type="match status" value="1"/>
</dbReference>
<evidence type="ECO:0000256" key="4">
    <source>
        <dbReference type="ARBA" id="ARBA00022475"/>
    </source>
</evidence>
<evidence type="ECO:0000256" key="9">
    <source>
        <dbReference type="ARBA" id="ARBA00022840"/>
    </source>
</evidence>
<accession>A0A6L2ZQZ2</accession>
<dbReference type="Gene3D" id="1.10.10.10">
    <property type="entry name" value="Winged helix-like DNA-binding domain superfamily/Winged helix DNA-binding domain"/>
    <property type="match status" value="1"/>
</dbReference>
<comment type="similarity">
    <text evidence="2">Belongs to the FtsK/SpoIIIE/SftA family.</text>
</comment>
<evidence type="ECO:0000256" key="16">
    <source>
        <dbReference type="SAM" id="Phobius"/>
    </source>
</evidence>
<protein>
    <recommendedName>
        <fullName evidence="3">DNA translocase FtsK</fullName>
    </recommendedName>
</protein>
<evidence type="ECO:0000259" key="17">
    <source>
        <dbReference type="PROSITE" id="PS50901"/>
    </source>
</evidence>
<dbReference type="Pfam" id="PF01580">
    <property type="entry name" value="FtsK_SpoIIIE"/>
    <property type="match status" value="1"/>
</dbReference>
<feature type="transmembrane region" description="Helical" evidence="16">
    <location>
        <begin position="140"/>
        <end position="160"/>
    </location>
</feature>
<dbReference type="SMART" id="SM00843">
    <property type="entry name" value="Ftsk_gamma"/>
    <property type="match status" value="1"/>
</dbReference>
<name>A0A6L2ZQZ2_9ENTR</name>
<dbReference type="PANTHER" id="PTHR22683">
    <property type="entry name" value="SPORULATION PROTEIN RELATED"/>
    <property type="match status" value="1"/>
</dbReference>
<evidence type="ECO:0000256" key="7">
    <source>
        <dbReference type="ARBA" id="ARBA00022741"/>
    </source>
</evidence>
<reference evidence="18 19" key="1">
    <citation type="submission" date="2020-06" db="EMBL/GenBank/DDBJ databases">
        <title>The genome sequence of Candidatus Regiella insecticola strain Tut.</title>
        <authorList>
            <person name="Nikoh N."/>
            <person name="Tsuchida T."/>
            <person name="Koga R."/>
            <person name="Oshima K."/>
            <person name="Hattori M."/>
            <person name="Fukatsu T."/>
        </authorList>
    </citation>
    <scope>NUCLEOTIDE SEQUENCE [LARGE SCALE GENOMIC DNA]</scope>
    <source>
        <strain evidence="18 19">Tut</strain>
    </source>
</reference>
<keyword evidence="7 14" id="KW-0547">Nucleotide-binding</keyword>
<dbReference type="GO" id="GO:0051301">
    <property type="term" value="P:cell division"/>
    <property type="evidence" value="ECO:0007669"/>
    <property type="project" value="UniProtKB-KW"/>
</dbReference>
<keyword evidence="9 14" id="KW-0067">ATP-binding</keyword>
<dbReference type="GO" id="GO:0005886">
    <property type="term" value="C:plasma membrane"/>
    <property type="evidence" value="ECO:0007669"/>
    <property type="project" value="UniProtKB-SubCell"/>
</dbReference>